<evidence type="ECO:0000313" key="3">
    <source>
        <dbReference type="Proteomes" id="UP001159386"/>
    </source>
</evidence>
<evidence type="ECO:0000259" key="1">
    <source>
        <dbReference type="SMART" id="SM01324"/>
    </source>
</evidence>
<organism evidence="2 3">
    <name type="scientific">Anabaenopsis tanganyikae CS-531</name>
    <dbReference type="NCBI Taxonomy" id="2785304"/>
    <lineage>
        <taxon>Bacteria</taxon>
        <taxon>Bacillati</taxon>
        <taxon>Cyanobacteriota</taxon>
        <taxon>Cyanophyceae</taxon>
        <taxon>Nostocales</taxon>
        <taxon>Nodulariaceae</taxon>
        <taxon>Anabaenopsis</taxon>
        <taxon>Anabaenopsis tanganyikae</taxon>
    </lineage>
</organism>
<protein>
    <submittedName>
        <fullName evidence="2">YARHG domain-containing protein</fullName>
    </submittedName>
</protein>
<accession>A0ABT6KEN1</accession>
<dbReference type="RefSeq" id="WP_280801831.1">
    <property type="nucleotide sequence ID" value="NZ_JANQDF010000096.1"/>
</dbReference>
<dbReference type="EMBL" id="JANQDF010000096">
    <property type="protein sequence ID" value="MDH6106208.1"/>
    <property type="molecule type" value="Genomic_DNA"/>
</dbReference>
<proteinExistence type="predicted"/>
<keyword evidence="3" id="KW-1185">Reference proteome</keyword>
<dbReference type="SMART" id="SM01324">
    <property type="entry name" value="YARHG"/>
    <property type="match status" value="1"/>
</dbReference>
<dbReference type="Pfam" id="PF13308">
    <property type="entry name" value="YARHG"/>
    <property type="match status" value="1"/>
</dbReference>
<dbReference type="InterPro" id="IPR038434">
    <property type="entry name" value="YARHG_sf"/>
</dbReference>
<dbReference type="Gene3D" id="1.20.58.1690">
    <property type="match status" value="1"/>
</dbReference>
<comment type="caution">
    <text evidence="2">The sequence shown here is derived from an EMBL/GenBank/DDBJ whole genome shotgun (WGS) entry which is preliminary data.</text>
</comment>
<name>A0ABT6KEN1_9CYAN</name>
<evidence type="ECO:0000313" key="2">
    <source>
        <dbReference type="EMBL" id="MDH6106208.1"/>
    </source>
</evidence>
<dbReference type="InterPro" id="IPR025582">
    <property type="entry name" value="YARHG_dom"/>
</dbReference>
<sequence>MPILATVADLSVATNPSLSIKNTLIAQTPQVFCDVINIKTGQLALRFTPGGEARAGLNNGNVVKLLKDHHSPWVYVQVMQVPNPRVNGLTGWVNSNYLSCYIVYLSIIPISMTALARQPKAVEPRVDENGIITYDYPGYFYEYSWLSQKKIKKEADLEGYSALSLDLLRNAIFAVHGRRFVNPTLQNYFNSQPWYKPRYQPNQFPSRLLTPIEQHNVDMILRYQKRTGLRYF</sequence>
<reference evidence="2 3" key="1">
    <citation type="journal article" date="2023" name="J. Phycol.">
        <title>Chrysosporum ovalisporum is synonymous with the true-branching cyanobacterium Umezakia natans (Nostocales/Aphanizomenonaceae).</title>
        <authorList>
            <person name="McGregor G.B."/>
            <person name="Sendall B.C."/>
            <person name="Niiyama Y."/>
            <person name="Tuji A."/>
            <person name="Willis A."/>
        </authorList>
    </citation>
    <scope>NUCLEOTIDE SEQUENCE [LARGE SCALE GENOMIC DNA]</scope>
    <source>
        <strain evidence="2 3">CS-531</strain>
    </source>
</reference>
<gene>
    <name evidence="2" type="ORF">NWP22_10070</name>
</gene>
<dbReference type="Proteomes" id="UP001159386">
    <property type="component" value="Unassembled WGS sequence"/>
</dbReference>
<feature type="domain" description="YARHG" evidence="1">
    <location>
        <begin position="139"/>
        <end position="225"/>
    </location>
</feature>